<reference evidence="2 3" key="1">
    <citation type="submission" date="2019-09" db="EMBL/GenBank/DDBJ databases">
        <title>YIM 132548 draft genome.</title>
        <authorList>
            <person name="Jiang L."/>
        </authorList>
    </citation>
    <scope>NUCLEOTIDE SEQUENCE [LARGE SCALE GENOMIC DNA]</scope>
    <source>
        <strain evidence="2 3">YIM 132548</strain>
    </source>
</reference>
<dbReference type="EMBL" id="VZZJ01000042">
    <property type="protein sequence ID" value="KAB1069227.1"/>
    <property type="molecule type" value="Genomic_DNA"/>
</dbReference>
<proteinExistence type="predicted"/>
<evidence type="ECO:0000259" key="1">
    <source>
        <dbReference type="Pfam" id="PF21834"/>
    </source>
</evidence>
<feature type="domain" description="DUF6894" evidence="1">
    <location>
        <begin position="5"/>
        <end position="67"/>
    </location>
</feature>
<dbReference type="Proteomes" id="UP000441523">
    <property type="component" value="Unassembled WGS sequence"/>
</dbReference>
<sequence>MRVERYRFHCTDGEHVIVDQAGRPLAGPGEVYAAAESTALALMASCGGGLDWSGWLVDVHDVRGRRALLLGFRDVRGARRAA</sequence>
<gene>
    <name evidence="2" type="ORF">F6X51_25880</name>
</gene>
<protein>
    <recommendedName>
        <fullName evidence="1">DUF6894 domain-containing protein</fullName>
    </recommendedName>
</protein>
<comment type="caution">
    <text evidence="2">The sequence shown here is derived from an EMBL/GenBank/DDBJ whole genome shotgun (WGS) entry which is preliminary data.</text>
</comment>
<dbReference type="RefSeq" id="WP_150966742.1">
    <property type="nucleotide sequence ID" value="NZ_VZZJ01000042.1"/>
</dbReference>
<dbReference type="AlphaFoldDB" id="A0A6N6MLU7"/>
<accession>A0A6N6MLU7</accession>
<evidence type="ECO:0000313" key="2">
    <source>
        <dbReference type="EMBL" id="KAB1069227.1"/>
    </source>
</evidence>
<dbReference type="Pfam" id="PF21834">
    <property type="entry name" value="DUF6894"/>
    <property type="match status" value="1"/>
</dbReference>
<keyword evidence="3" id="KW-1185">Reference proteome</keyword>
<name>A0A6N6MLU7_9HYPH</name>
<dbReference type="InterPro" id="IPR054189">
    <property type="entry name" value="DUF6894"/>
</dbReference>
<organism evidence="2 3">
    <name type="scientific">Methylobacterium planeticum</name>
    <dbReference type="NCBI Taxonomy" id="2615211"/>
    <lineage>
        <taxon>Bacteria</taxon>
        <taxon>Pseudomonadati</taxon>
        <taxon>Pseudomonadota</taxon>
        <taxon>Alphaproteobacteria</taxon>
        <taxon>Hyphomicrobiales</taxon>
        <taxon>Methylobacteriaceae</taxon>
        <taxon>Methylobacterium</taxon>
    </lineage>
</organism>
<evidence type="ECO:0000313" key="3">
    <source>
        <dbReference type="Proteomes" id="UP000441523"/>
    </source>
</evidence>